<evidence type="ECO:0000313" key="2">
    <source>
        <dbReference type="Proteomes" id="UP000070501"/>
    </source>
</evidence>
<dbReference type="AlphaFoldDB" id="A0A136JA26"/>
<dbReference type="InParanoid" id="A0A136JA26"/>
<name>A0A136JA26_9PEZI</name>
<gene>
    <name evidence="1" type="ORF">Micbo1qcDRAFT_158949</name>
</gene>
<evidence type="ECO:0000313" key="1">
    <source>
        <dbReference type="EMBL" id="KXJ94011.1"/>
    </source>
</evidence>
<dbReference type="Proteomes" id="UP000070501">
    <property type="component" value="Unassembled WGS sequence"/>
</dbReference>
<dbReference type="OrthoDB" id="4589291at2759"/>
<keyword evidence="2" id="KW-1185">Reference proteome</keyword>
<dbReference type="EMBL" id="KQ964247">
    <property type="protein sequence ID" value="KXJ94011.1"/>
    <property type="molecule type" value="Genomic_DNA"/>
</dbReference>
<protein>
    <submittedName>
        <fullName evidence="1">Uncharacterized protein</fullName>
    </submittedName>
</protein>
<reference evidence="2" key="1">
    <citation type="submission" date="2016-02" db="EMBL/GenBank/DDBJ databases">
        <title>Draft genome sequence of Microdochium bolleyi, a fungal endophyte of beachgrass.</title>
        <authorList>
            <consortium name="DOE Joint Genome Institute"/>
            <person name="David A.S."/>
            <person name="May G."/>
            <person name="Haridas S."/>
            <person name="Lim J."/>
            <person name="Wang M."/>
            <person name="Labutti K."/>
            <person name="Lipzen A."/>
            <person name="Barry K."/>
            <person name="Grigoriev I.V."/>
        </authorList>
    </citation>
    <scope>NUCLEOTIDE SEQUENCE [LARGE SCALE GENOMIC DNA]</scope>
    <source>
        <strain evidence="2">J235TASD1</strain>
    </source>
</reference>
<accession>A0A136JA26</accession>
<proteinExistence type="predicted"/>
<organism evidence="1 2">
    <name type="scientific">Microdochium bolleyi</name>
    <dbReference type="NCBI Taxonomy" id="196109"/>
    <lineage>
        <taxon>Eukaryota</taxon>
        <taxon>Fungi</taxon>
        <taxon>Dikarya</taxon>
        <taxon>Ascomycota</taxon>
        <taxon>Pezizomycotina</taxon>
        <taxon>Sordariomycetes</taxon>
        <taxon>Xylariomycetidae</taxon>
        <taxon>Xylariales</taxon>
        <taxon>Microdochiaceae</taxon>
        <taxon>Microdochium</taxon>
    </lineage>
</organism>
<sequence>MATSKEQPQSDERPPTYEHCTAGLPRLRPFDEPQWRIDPCIRVEFLFAPPEVEGGGVWWEARVNVRTKDLPRLMREGLFWTAGNFHHEAGWVARNPLKKPFSDYGYKHCRVYYLSSSEKDNHGEYLWVAQLALYTVHTLELATFRPARDLTPARIVFVEAHNEPRKTEVYYKYFRGKPHLSFNTIYDDMLLPGWWPDIKHQSQSDRRPGSTEASFKRE</sequence>